<evidence type="ECO:0000313" key="12">
    <source>
        <dbReference type="EMBL" id="MCT8989366.1"/>
    </source>
</evidence>
<keyword evidence="9 10" id="KW-0472">Membrane</keyword>
<evidence type="ECO:0000256" key="8">
    <source>
        <dbReference type="ARBA" id="ARBA00022989"/>
    </source>
</evidence>
<dbReference type="InterPro" id="IPR036259">
    <property type="entry name" value="MFS_trans_sf"/>
</dbReference>
<dbReference type="GO" id="GO:0042910">
    <property type="term" value="F:xenobiotic transmembrane transporter activity"/>
    <property type="evidence" value="ECO:0007669"/>
    <property type="project" value="InterPro"/>
</dbReference>
<dbReference type="PROSITE" id="PS50850">
    <property type="entry name" value="MFS"/>
    <property type="match status" value="1"/>
</dbReference>
<dbReference type="PANTHER" id="PTHR43124">
    <property type="entry name" value="PURINE EFFLUX PUMP PBUE"/>
    <property type="match status" value="1"/>
</dbReference>
<comment type="caution">
    <text evidence="12">The sequence shown here is derived from an EMBL/GenBank/DDBJ whole genome shotgun (WGS) entry which is preliminary data.</text>
</comment>
<dbReference type="EMBL" id="JAODNV010000005">
    <property type="protein sequence ID" value="MCT8989366.1"/>
    <property type="molecule type" value="Genomic_DNA"/>
</dbReference>
<evidence type="ECO:0000256" key="2">
    <source>
        <dbReference type="ARBA" id="ARBA00004651"/>
    </source>
</evidence>
<feature type="transmembrane region" description="Helical" evidence="10">
    <location>
        <begin position="15"/>
        <end position="36"/>
    </location>
</feature>
<dbReference type="CDD" id="cd17320">
    <property type="entry name" value="MFS_MdfA_MDR_like"/>
    <property type="match status" value="1"/>
</dbReference>
<feature type="domain" description="Major facilitator superfamily (MFS) profile" evidence="11">
    <location>
        <begin position="14"/>
        <end position="400"/>
    </location>
</feature>
<feature type="transmembrane region" description="Helical" evidence="10">
    <location>
        <begin position="105"/>
        <end position="125"/>
    </location>
</feature>
<dbReference type="SUPFAM" id="SSF103473">
    <property type="entry name" value="MFS general substrate transporter"/>
    <property type="match status" value="1"/>
</dbReference>
<feature type="transmembrane region" description="Helical" evidence="10">
    <location>
        <begin position="214"/>
        <end position="238"/>
    </location>
</feature>
<feature type="transmembrane region" description="Helical" evidence="10">
    <location>
        <begin position="250"/>
        <end position="268"/>
    </location>
</feature>
<feature type="transmembrane region" description="Helical" evidence="10">
    <location>
        <begin position="167"/>
        <end position="187"/>
    </location>
</feature>
<evidence type="ECO:0000259" key="11">
    <source>
        <dbReference type="PROSITE" id="PS50850"/>
    </source>
</evidence>
<evidence type="ECO:0000256" key="5">
    <source>
        <dbReference type="ARBA" id="ARBA00022448"/>
    </source>
</evidence>
<name>A0A9X2X758_9HYPH</name>
<feature type="transmembrane region" description="Helical" evidence="10">
    <location>
        <begin position="344"/>
        <end position="366"/>
    </location>
</feature>
<keyword evidence="5 10" id="KW-0813">Transport</keyword>
<evidence type="ECO:0000256" key="6">
    <source>
        <dbReference type="ARBA" id="ARBA00022475"/>
    </source>
</evidence>
<reference evidence="12" key="1">
    <citation type="submission" date="2022-08" db="EMBL/GenBank/DDBJ databases">
        <title>Chelativorans sichuanense sp. nov., a paraffin oil-degrading bacterium isolated from a mixture of oil-based drill cuttings and paddy soil.</title>
        <authorList>
            <person name="Yu J."/>
            <person name="Liu H."/>
            <person name="Chen Q."/>
        </authorList>
    </citation>
    <scope>NUCLEOTIDE SEQUENCE</scope>
    <source>
        <strain evidence="12">SCAU 2101</strain>
    </source>
</reference>
<feature type="transmembrane region" description="Helical" evidence="10">
    <location>
        <begin position="309"/>
        <end position="332"/>
    </location>
</feature>
<dbReference type="Pfam" id="PF07690">
    <property type="entry name" value="MFS_1"/>
    <property type="match status" value="1"/>
</dbReference>
<dbReference type="PANTHER" id="PTHR43124:SF3">
    <property type="entry name" value="CHLORAMPHENICOL EFFLUX PUMP RV0191"/>
    <property type="match status" value="1"/>
</dbReference>
<dbReference type="PRINTS" id="PR01035">
    <property type="entry name" value="TCRTETA"/>
</dbReference>
<dbReference type="InterPro" id="IPR001958">
    <property type="entry name" value="Tet-R_TetA/multi-R_MdtG-like"/>
</dbReference>
<dbReference type="Proteomes" id="UP001149009">
    <property type="component" value="Unassembled WGS sequence"/>
</dbReference>
<feature type="transmembrane region" description="Helical" evidence="10">
    <location>
        <begin position="372"/>
        <end position="393"/>
    </location>
</feature>
<keyword evidence="10" id="KW-0997">Cell inner membrane</keyword>
<keyword evidence="8 10" id="KW-1133">Transmembrane helix</keyword>
<evidence type="ECO:0000256" key="4">
    <source>
        <dbReference type="ARBA" id="ARBA00007520"/>
    </source>
</evidence>
<evidence type="ECO:0000256" key="7">
    <source>
        <dbReference type="ARBA" id="ARBA00022692"/>
    </source>
</evidence>
<comment type="subcellular location">
    <subcellularLocation>
        <location evidence="10">Cell inner membrane</location>
        <topology evidence="10">Multi-pass membrane protein</topology>
    </subcellularLocation>
    <subcellularLocation>
        <location evidence="2">Cell membrane</location>
        <topology evidence="2">Multi-pass membrane protein</topology>
    </subcellularLocation>
</comment>
<dbReference type="InterPro" id="IPR020846">
    <property type="entry name" value="MFS_dom"/>
</dbReference>
<evidence type="ECO:0000256" key="10">
    <source>
        <dbReference type="RuleBase" id="RU365088"/>
    </source>
</evidence>
<gene>
    <name evidence="12" type="ORF">NYR54_03510</name>
</gene>
<dbReference type="GO" id="GO:0005886">
    <property type="term" value="C:plasma membrane"/>
    <property type="evidence" value="ECO:0007669"/>
    <property type="project" value="UniProtKB-SubCell"/>
</dbReference>
<evidence type="ECO:0000256" key="9">
    <source>
        <dbReference type="ARBA" id="ARBA00023136"/>
    </source>
</evidence>
<dbReference type="InterPro" id="IPR011701">
    <property type="entry name" value="MFS"/>
</dbReference>
<evidence type="ECO:0000256" key="1">
    <source>
        <dbReference type="ARBA" id="ARBA00003279"/>
    </source>
</evidence>
<comment type="similarity">
    <text evidence="3 10">Belongs to the major facilitator superfamily. Bcr/CmlA family.</text>
</comment>
<dbReference type="InterPro" id="IPR050189">
    <property type="entry name" value="MFS_Efflux_Transporters"/>
</dbReference>
<dbReference type="NCBIfam" id="TIGR00710">
    <property type="entry name" value="efflux_Bcr_CflA"/>
    <property type="match status" value="1"/>
</dbReference>
<evidence type="ECO:0000313" key="13">
    <source>
        <dbReference type="Proteomes" id="UP001149009"/>
    </source>
</evidence>
<evidence type="ECO:0000256" key="3">
    <source>
        <dbReference type="ARBA" id="ARBA00006236"/>
    </source>
</evidence>
<organism evidence="12 13">
    <name type="scientific">Chelativorans petroleitrophicus</name>
    <dbReference type="NCBI Taxonomy" id="2975484"/>
    <lineage>
        <taxon>Bacteria</taxon>
        <taxon>Pseudomonadati</taxon>
        <taxon>Pseudomonadota</taxon>
        <taxon>Alphaproteobacteria</taxon>
        <taxon>Hyphomicrobiales</taxon>
        <taxon>Phyllobacteriaceae</taxon>
        <taxon>Chelativorans</taxon>
    </lineage>
</organism>
<dbReference type="InterPro" id="IPR004812">
    <property type="entry name" value="Efflux_drug-R_Bcr/CmlA"/>
</dbReference>
<dbReference type="PROSITE" id="PS00216">
    <property type="entry name" value="SUGAR_TRANSPORT_1"/>
    <property type="match status" value="1"/>
</dbReference>
<dbReference type="RefSeq" id="WP_261514106.1">
    <property type="nucleotide sequence ID" value="NZ_JAODNV010000005.1"/>
</dbReference>
<feature type="transmembrane region" description="Helical" evidence="10">
    <location>
        <begin position="137"/>
        <end position="155"/>
    </location>
</feature>
<comment type="similarity">
    <text evidence="4">Belongs to the major facilitator superfamily. TCR/Tet family.</text>
</comment>
<keyword evidence="7 10" id="KW-0812">Transmembrane</keyword>
<dbReference type="AlphaFoldDB" id="A0A9X2X758"/>
<dbReference type="InterPro" id="IPR005829">
    <property type="entry name" value="Sugar_transporter_CS"/>
</dbReference>
<feature type="transmembrane region" description="Helical" evidence="10">
    <location>
        <begin position="80"/>
        <end position="99"/>
    </location>
</feature>
<sequence length="402" mass="42167">MTAVRPFDNTTPPHIVTLVMAAATAALASNLFLPSLPGMADYFDADYAIVQLTVSGYLAATAVLQLGIGPASDRFGRRPVMLASFAVFTLATLAAAFAPTIEVLLAFRVLQAFAASGMVLSRAIVRDTVETNEAASRIGYITMGMTLAPMIGPFVGGLLDELYGWQATFHLLFAFGILSFLVVYFDLGETNAHRSSSIAAQFRNYPELLKSRRFWGYTATASFNAGAFFAFLGGGPYVATELLGLSPSAYGMYFACCSLGYAIGNFLTGRYSKAMGINRMMLTGTLICVVGMVLSALLFWVGFYHPLSLFGPTIVLGLGNGMTLPTATTGMVSVRPHLAGSASGLGGALQIGGGAALSVLGGALLTPQSGPYPLIFVMLTSSLCATVAALYVIHVARKAGEI</sequence>
<feature type="transmembrane region" description="Helical" evidence="10">
    <location>
        <begin position="48"/>
        <end position="68"/>
    </location>
</feature>
<keyword evidence="6" id="KW-1003">Cell membrane</keyword>
<dbReference type="Gene3D" id="1.20.1720.10">
    <property type="entry name" value="Multidrug resistance protein D"/>
    <property type="match status" value="1"/>
</dbReference>
<accession>A0A9X2X758</accession>
<feature type="transmembrane region" description="Helical" evidence="10">
    <location>
        <begin position="280"/>
        <end position="303"/>
    </location>
</feature>
<dbReference type="GO" id="GO:1990961">
    <property type="term" value="P:xenobiotic detoxification by transmembrane export across the plasma membrane"/>
    <property type="evidence" value="ECO:0007669"/>
    <property type="project" value="InterPro"/>
</dbReference>
<protein>
    <recommendedName>
        <fullName evidence="10">Bcr/CflA family efflux transporter</fullName>
    </recommendedName>
</protein>
<proteinExistence type="inferred from homology"/>
<keyword evidence="13" id="KW-1185">Reference proteome</keyword>
<comment type="function">
    <text evidence="1">Resistance to tetracycline by an active tetracycline efflux. This is an energy-dependent process that decreases the accumulation of the antibiotic in whole cells. This protein functions as a metal-tetracycline/H(+) antiporter.</text>
</comment>